<dbReference type="EMBL" id="RJLR01000145">
    <property type="protein sequence ID" value="RNL98490.1"/>
    <property type="molecule type" value="Genomic_DNA"/>
</dbReference>
<keyword evidence="1" id="KW-0812">Transmembrane</keyword>
<keyword evidence="2" id="KW-0813">Transport</keyword>
<comment type="caution">
    <text evidence="2">The sequence shown here is derived from an EMBL/GenBank/DDBJ whole genome shotgun (WGS) entry which is preliminary data.</text>
</comment>
<feature type="transmembrane region" description="Helical" evidence="1">
    <location>
        <begin position="7"/>
        <end position="25"/>
    </location>
</feature>
<feature type="non-terminal residue" evidence="2">
    <location>
        <position position="1"/>
    </location>
</feature>
<keyword evidence="1" id="KW-0472">Membrane</keyword>
<dbReference type="Proteomes" id="UP000276061">
    <property type="component" value="Unassembled WGS sequence"/>
</dbReference>
<feature type="transmembrane region" description="Helical" evidence="1">
    <location>
        <begin position="45"/>
        <end position="66"/>
    </location>
</feature>
<dbReference type="AlphaFoldDB" id="A0A3N0FEC7"/>
<proteinExistence type="predicted"/>
<accession>A0A3N0FEC7</accession>
<evidence type="ECO:0000256" key="1">
    <source>
        <dbReference type="SAM" id="Phobius"/>
    </source>
</evidence>
<protein>
    <submittedName>
        <fullName evidence="2">PTS sugar transporter subunit IIC</fullName>
    </submittedName>
</protein>
<gene>
    <name evidence="2" type="ORF">EF878_21330</name>
</gene>
<evidence type="ECO:0000313" key="3">
    <source>
        <dbReference type="Proteomes" id="UP000276061"/>
    </source>
</evidence>
<evidence type="ECO:0000313" key="2">
    <source>
        <dbReference type="EMBL" id="RNL98490.1"/>
    </source>
</evidence>
<organism evidence="2 3">
    <name type="scientific">Dickeya undicola</name>
    <dbReference type="NCBI Taxonomy" id="1577887"/>
    <lineage>
        <taxon>Bacteria</taxon>
        <taxon>Pseudomonadati</taxon>
        <taxon>Pseudomonadota</taxon>
        <taxon>Gammaproteobacteria</taxon>
        <taxon>Enterobacterales</taxon>
        <taxon>Pectobacteriaceae</taxon>
        <taxon>Dickeya</taxon>
    </lineage>
</organism>
<keyword evidence="1" id="KW-1133">Transmembrane helix</keyword>
<sequence>YVLINGIMLAIAYYLTVIGILPRVAGVSTPSGMPIIISGFMQGSWKIAAFQFVGFFVRFAGWYFFFKIADTIAFKEENDEMEINKNNSNA</sequence>
<keyword evidence="2" id="KW-0762">Sugar transport</keyword>
<name>A0A3N0FEC7_9GAMM</name>
<reference evidence="2 3" key="1">
    <citation type="submission" date="2018-11" db="EMBL/GenBank/DDBJ databases">
        <title>Characterization of surface water Dickeya isolates.</title>
        <authorList>
            <person name="Van Gijsegem F."/>
            <person name="Pedron J."/>
        </authorList>
    </citation>
    <scope>NUCLEOTIDE SEQUENCE [LARGE SCALE GENOMIC DNA]</scope>
    <source>
        <strain evidence="2 3">FVG1-MFV-O17</strain>
    </source>
</reference>